<dbReference type="AlphaFoldDB" id="A0AAV9HMT4"/>
<feature type="compositionally biased region" description="Acidic residues" evidence="1">
    <location>
        <begin position="266"/>
        <end position="278"/>
    </location>
</feature>
<feature type="region of interest" description="Disordered" evidence="1">
    <location>
        <begin position="304"/>
        <end position="354"/>
    </location>
</feature>
<dbReference type="EMBL" id="MU864977">
    <property type="protein sequence ID" value="KAK4462108.1"/>
    <property type="molecule type" value="Genomic_DNA"/>
</dbReference>
<feature type="region of interest" description="Disordered" evidence="1">
    <location>
        <begin position="140"/>
        <end position="164"/>
    </location>
</feature>
<gene>
    <name evidence="2" type="ORF">QBC42DRAFT_176823</name>
</gene>
<feature type="compositionally biased region" description="Polar residues" evidence="1">
    <location>
        <begin position="329"/>
        <end position="340"/>
    </location>
</feature>
<protein>
    <submittedName>
        <fullName evidence="2">Uncharacterized protein</fullName>
    </submittedName>
</protein>
<reference evidence="2" key="1">
    <citation type="journal article" date="2023" name="Mol. Phylogenet. Evol.">
        <title>Genome-scale phylogeny and comparative genomics of the fungal order Sordariales.</title>
        <authorList>
            <person name="Hensen N."/>
            <person name="Bonometti L."/>
            <person name="Westerberg I."/>
            <person name="Brannstrom I.O."/>
            <person name="Guillou S."/>
            <person name="Cros-Aarteil S."/>
            <person name="Calhoun S."/>
            <person name="Haridas S."/>
            <person name="Kuo A."/>
            <person name="Mondo S."/>
            <person name="Pangilinan J."/>
            <person name="Riley R."/>
            <person name="LaButti K."/>
            <person name="Andreopoulos B."/>
            <person name="Lipzen A."/>
            <person name="Chen C."/>
            <person name="Yan M."/>
            <person name="Daum C."/>
            <person name="Ng V."/>
            <person name="Clum A."/>
            <person name="Steindorff A."/>
            <person name="Ohm R.A."/>
            <person name="Martin F."/>
            <person name="Silar P."/>
            <person name="Natvig D.O."/>
            <person name="Lalanne C."/>
            <person name="Gautier V."/>
            <person name="Ament-Velasquez S.L."/>
            <person name="Kruys A."/>
            <person name="Hutchinson M.I."/>
            <person name="Powell A.J."/>
            <person name="Barry K."/>
            <person name="Miller A.N."/>
            <person name="Grigoriev I.V."/>
            <person name="Debuchy R."/>
            <person name="Gladieux P."/>
            <person name="Hiltunen Thoren M."/>
            <person name="Johannesson H."/>
        </authorList>
    </citation>
    <scope>NUCLEOTIDE SEQUENCE</scope>
    <source>
        <strain evidence="2">PSN324</strain>
    </source>
</reference>
<accession>A0AAV9HMT4</accession>
<name>A0AAV9HMT4_9PEZI</name>
<evidence type="ECO:0000313" key="3">
    <source>
        <dbReference type="Proteomes" id="UP001321749"/>
    </source>
</evidence>
<feature type="compositionally biased region" description="Basic residues" evidence="1">
    <location>
        <begin position="221"/>
        <end position="230"/>
    </location>
</feature>
<feature type="region of interest" description="Disordered" evidence="1">
    <location>
        <begin position="1"/>
        <end position="24"/>
    </location>
</feature>
<reference evidence="2" key="2">
    <citation type="submission" date="2023-06" db="EMBL/GenBank/DDBJ databases">
        <authorList>
            <consortium name="Lawrence Berkeley National Laboratory"/>
            <person name="Mondo S.J."/>
            <person name="Hensen N."/>
            <person name="Bonometti L."/>
            <person name="Westerberg I."/>
            <person name="Brannstrom I.O."/>
            <person name="Guillou S."/>
            <person name="Cros-Aarteil S."/>
            <person name="Calhoun S."/>
            <person name="Haridas S."/>
            <person name="Kuo A."/>
            <person name="Pangilinan J."/>
            <person name="Riley R."/>
            <person name="Labutti K."/>
            <person name="Andreopoulos B."/>
            <person name="Lipzen A."/>
            <person name="Chen C."/>
            <person name="Yanf M."/>
            <person name="Daum C."/>
            <person name="Ng V."/>
            <person name="Clum A."/>
            <person name="Steindorff A."/>
            <person name="Ohm R."/>
            <person name="Martin F."/>
            <person name="Silar P."/>
            <person name="Natvig D."/>
            <person name="Lalanne C."/>
            <person name="Gautier V."/>
            <person name="Ament-Velasquez S.L."/>
            <person name="Kruys A."/>
            <person name="Hutchinson M.I."/>
            <person name="Powell A.J."/>
            <person name="Barry K."/>
            <person name="Miller A.N."/>
            <person name="Grigoriev I.V."/>
            <person name="Debuchy R."/>
            <person name="Gladieux P."/>
            <person name="Thoren M.H."/>
            <person name="Johannesson H."/>
        </authorList>
    </citation>
    <scope>NUCLEOTIDE SEQUENCE</scope>
    <source>
        <strain evidence="2">PSN324</strain>
    </source>
</reference>
<organism evidence="2 3">
    <name type="scientific">Cladorrhinum samala</name>
    <dbReference type="NCBI Taxonomy" id="585594"/>
    <lineage>
        <taxon>Eukaryota</taxon>
        <taxon>Fungi</taxon>
        <taxon>Dikarya</taxon>
        <taxon>Ascomycota</taxon>
        <taxon>Pezizomycotina</taxon>
        <taxon>Sordariomycetes</taxon>
        <taxon>Sordariomycetidae</taxon>
        <taxon>Sordariales</taxon>
        <taxon>Podosporaceae</taxon>
        <taxon>Cladorrhinum</taxon>
    </lineage>
</organism>
<dbReference type="Proteomes" id="UP001321749">
    <property type="component" value="Unassembled WGS sequence"/>
</dbReference>
<sequence length="372" mass="40216">MVATPMSTPKRKREQMTIDNFPHRDGSAQFTFAIDHSVSDGSVSPRTSVAHRFQGLALEGGGGVTRYRTGEGASPSLGPTSTKNDIVMVMDIDIDDGAQRKRARLPDFNMPSDTDSIEALEAAGSTDPLWTTSGLELHSSAPFSQTEKPQNASRNATRRQLSPKALRFDLDTAIIKQSETIANTHESKPSVSFGTNDHTCDGATTTIPAEGQDSPSSTLKHGTRSPKRRAGTPPPSSFLKAKSKSDPEPTVTDPVRASLTWHDDEITVYDPDDSDDDGTGINGIGFKPTPAIAYARNLKRKQQLAEYKKREERDARARRSQRRGAGLNGSASGRVSSPARSSVGDVSKGAKTKVERRRVRFLESVVKEAIGV</sequence>
<proteinExistence type="predicted"/>
<comment type="caution">
    <text evidence="2">The sequence shown here is derived from an EMBL/GenBank/DDBJ whole genome shotgun (WGS) entry which is preliminary data.</text>
</comment>
<feature type="compositionally biased region" description="Polar residues" evidence="1">
    <location>
        <begin position="141"/>
        <end position="160"/>
    </location>
</feature>
<evidence type="ECO:0000256" key="1">
    <source>
        <dbReference type="SAM" id="MobiDB-lite"/>
    </source>
</evidence>
<keyword evidence="3" id="KW-1185">Reference proteome</keyword>
<feature type="region of interest" description="Disordered" evidence="1">
    <location>
        <begin position="180"/>
        <end position="287"/>
    </location>
</feature>
<evidence type="ECO:0000313" key="2">
    <source>
        <dbReference type="EMBL" id="KAK4462108.1"/>
    </source>
</evidence>
<feature type="compositionally biased region" description="Polar residues" evidence="1">
    <location>
        <begin position="180"/>
        <end position="220"/>
    </location>
</feature>
<feature type="compositionally biased region" description="Basic and acidic residues" evidence="1">
    <location>
        <begin position="306"/>
        <end position="317"/>
    </location>
</feature>